<dbReference type="InterPro" id="IPR012336">
    <property type="entry name" value="Thioredoxin-like_fold"/>
</dbReference>
<protein>
    <submittedName>
        <fullName evidence="6">TlpA disulfide reductase family protein</fullName>
    </submittedName>
</protein>
<comment type="caution">
    <text evidence="6">The sequence shown here is derived from an EMBL/GenBank/DDBJ whole genome shotgun (WGS) entry which is preliminary data.</text>
</comment>
<accession>A0ABU5ZYW0</accession>
<dbReference type="InterPro" id="IPR013766">
    <property type="entry name" value="Thioredoxin_domain"/>
</dbReference>
<dbReference type="CDD" id="cd02966">
    <property type="entry name" value="TlpA_like_family"/>
    <property type="match status" value="1"/>
</dbReference>
<dbReference type="InterPro" id="IPR036249">
    <property type="entry name" value="Thioredoxin-like_sf"/>
</dbReference>
<name>A0ABU5ZYW0_9FLAO</name>
<dbReference type="Pfam" id="PF13905">
    <property type="entry name" value="Thioredoxin_8"/>
    <property type="match status" value="1"/>
</dbReference>
<evidence type="ECO:0000256" key="2">
    <source>
        <dbReference type="ARBA" id="ARBA00022748"/>
    </source>
</evidence>
<dbReference type="Gene3D" id="3.40.30.10">
    <property type="entry name" value="Glutaredoxin"/>
    <property type="match status" value="1"/>
</dbReference>
<proteinExistence type="predicted"/>
<keyword evidence="4" id="KW-0676">Redox-active center</keyword>
<evidence type="ECO:0000259" key="5">
    <source>
        <dbReference type="PROSITE" id="PS51352"/>
    </source>
</evidence>
<dbReference type="PANTHER" id="PTHR42852:SF6">
    <property type="entry name" value="THIOL:DISULFIDE INTERCHANGE PROTEIN DSBE"/>
    <property type="match status" value="1"/>
</dbReference>
<dbReference type="Proteomes" id="UP001327027">
    <property type="component" value="Unassembled WGS sequence"/>
</dbReference>
<evidence type="ECO:0000256" key="3">
    <source>
        <dbReference type="ARBA" id="ARBA00023157"/>
    </source>
</evidence>
<evidence type="ECO:0000313" key="6">
    <source>
        <dbReference type="EMBL" id="MEB3347036.1"/>
    </source>
</evidence>
<gene>
    <name evidence="6" type="ORF">U6A24_16305</name>
</gene>
<keyword evidence="2" id="KW-0201">Cytochrome c-type biogenesis</keyword>
<keyword evidence="3" id="KW-1015">Disulfide bond</keyword>
<dbReference type="RefSeq" id="WP_324181057.1">
    <property type="nucleotide sequence ID" value="NZ_BAABAW010000020.1"/>
</dbReference>
<dbReference type="PROSITE" id="PS51352">
    <property type="entry name" value="THIOREDOXIN_2"/>
    <property type="match status" value="1"/>
</dbReference>
<evidence type="ECO:0000313" key="7">
    <source>
        <dbReference type="Proteomes" id="UP001327027"/>
    </source>
</evidence>
<dbReference type="InterPro" id="IPR017937">
    <property type="entry name" value="Thioredoxin_CS"/>
</dbReference>
<keyword evidence="7" id="KW-1185">Reference proteome</keyword>
<feature type="domain" description="Thioredoxin" evidence="5">
    <location>
        <begin position="147"/>
        <end position="297"/>
    </location>
</feature>
<dbReference type="PANTHER" id="PTHR42852">
    <property type="entry name" value="THIOL:DISULFIDE INTERCHANGE PROTEIN DSBE"/>
    <property type="match status" value="1"/>
</dbReference>
<dbReference type="SUPFAM" id="SSF52833">
    <property type="entry name" value="Thioredoxin-like"/>
    <property type="match status" value="1"/>
</dbReference>
<dbReference type="EMBL" id="JAYKLX010000007">
    <property type="protein sequence ID" value="MEB3347036.1"/>
    <property type="molecule type" value="Genomic_DNA"/>
</dbReference>
<evidence type="ECO:0000256" key="4">
    <source>
        <dbReference type="ARBA" id="ARBA00023284"/>
    </source>
</evidence>
<evidence type="ECO:0000256" key="1">
    <source>
        <dbReference type="ARBA" id="ARBA00004196"/>
    </source>
</evidence>
<reference evidence="6 7" key="1">
    <citation type="journal article" date="2013" name="Int. J. Syst. Evol. Microbiol.">
        <title>Aquimarina gracilis sp. nov., isolated from the gut microflora of a mussel, Mytilus coruscus, and emended description of Aquimarina spongiae.</title>
        <authorList>
            <person name="Park S.C."/>
            <person name="Choe H.N."/>
            <person name="Baik K.S."/>
            <person name="Seong C.N."/>
        </authorList>
    </citation>
    <scope>NUCLEOTIDE SEQUENCE [LARGE SCALE GENOMIC DNA]</scope>
    <source>
        <strain evidence="6 7">PSC32</strain>
    </source>
</reference>
<dbReference type="InterPro" id="IPR050553">
    <property type="entry name" value="Thioredoxin_ResA/DsbE_sf"/>
</dbReference>
<comment type="subcellular location">
    <subcellularLocation>
        <location evidence="1">Cell envelope</location>
    </subcellularLocation>
</comment>
<sequence>MKKLIALLLIVLICFGCKKEYENSNRSNAPEYFDLSAIINKKLDSIQSISQLFINNPSSQQGHDKNDSITREIGSLTENIIHVLIESYGKTHTDTILTVLKKLDNSGYIPNELYKKLNEKDFSTEIGKRAAKEYQKYVKSKDEKINSLKNIKLIDKKLSLIRVFENDTIKLQNLLLKHKGYKVLDFWATWCAPCRSFNKRFHNQYKKYKNKGIEFYGIGIRVDSENEKDKFLTAVKNDRTPWKQFIDLDNEIYNLFETNTVPYQVLLDDNNQIVKILSHDIDKELDEILEKTNANTVHN</sequence>
<dbReference type="PROSITE" id="PS00194">
    <property type="entry name" value="THIOREDOXIN_1"/>
    <property type="match status" value="1"/>
</dbReference>
<organism evidence="6 7">
    <name type="scientific">Aquimarina gracilis</name>
    <dbReference type="NCBI Taxonomy" id="874422"/>
    <lineage>
        <taxon>Bacteria</taxon>
        <taxon>Pseudomonadati</taxon>
        <taxon>Bacteroidota</taxon>
        <taxon>Flavobacteriia</taxon>
        <taxon>Flavobacteriales</taxon>
        <taxon>Flavobacteriaceae</taxon>
        <taxon>Aquimarina</taxon>
    </lineage>
</organism>